<feature type="non-terminal residue" evidence="2">
    <location>
        <position position="1"/>
    </location>
</feature>
<feature type="region of interest" description="Disordered" evidence="1">
    <location>
        <begin position="1"/>
        <end position="45"/>
    </location>
</feature>
<organism evidence="2 3">
    <name type="scientific">Funneliformis caledonium</name>
    <dbReference type="NCBI Taxonomy" id="1117310"/>
    <lineage>
        <taxon>Eukaryota</taxon>
        <taxon>Fungi</taxon>
        <taxon>Fungi incertae sedis</taxon>
        <taxon>Mucoromycota</taxon>
        <taxon>Glomeromycotina</taxon>
        <taxon>Glomeromycetes</taxon>
        <taxon>Glomerales</taxon>
        <taxon>Glomeraceae</taxon>
        <taxon>Funneliformis</taxon>
    </lineage>
</organism>
<gene>
    <name evidence="2" type="ORF">FCALED_LOCUS14902</name>
</gene>
<keyword evidence="3" id="KW-1185">Reference proteome</keyword>
<name>A0A9N9IC88_9GLOM</name>
<accession>A0A9N9IC88</accession>
<evidence type="ECO:0000313" key="3">
    <source>
        <dbReference type="Proteomes" id="UP000789570"/>
    </source>
</evidence>
<comment type="caution">
    <text evidence="2">The sequence shown here is derived from an EMBL/GenBank/DDBJ whole genome shotgun (WGS) entry which is preliminary data.</text>
</comment>
<sequence length="45" mass="4890">GINERRVGPETNKSVKKKEEDDKSKPGIGSGCGTIPGRKVDPYDF</sequence>
<proteinExistence type="predicted"/>
<evidence type="ECO:0000313" key="2">
    <source>
        <dbReference type="EMBL" id="CAG8729655.1"/>
    </source>
</evidence>
<evidence type="ECO:0000256" key="1">
    <source>
        <dbReference type="SAM" id="MobiDB-lite"/>
    </source>
</evidence>
<protein>
    <submittedName>
        <fullName evidence="2">15729_t:CDS:1</fullName>
    </submittedName>
</protein>
<dbReference type="Proteomes" id="UP000789570">
    <property type="component" value="Unassembled WGS sequence"/>
</dbReference>
<reference evidence="2" key="1">
    <citation type="submission" date="2021-06" db="EMBL/GenBank/DDBJ databases">
        <authorList>
            <person name="Kallberg Y."/>
            <person name="Tangrot J."/>
            <person name="Rosling A."/>
        </authorList>
    </citation>
    <scope>NUCLEOTIDE SEQUENCE</scope>
    <source>
        <strain evidence="2">UK204</strain>
    </source>
</reference>
<dbReference type="EMBL" id="CAJVPQ010011965">
    <property type="protein sequence ID" value="CAG8729655.1"/>
    <property type="molecule type" value="Genomic_DNA"/>
</dbReference>
<dbReference type="AlphaFoldDB" id="A0A9N9IC88"/>